<dbReference type="Pfam" id="PF01042">
    <property type="entry name" value="Ribonuc_L-PSP"/>
    <property type="match status" value="1"/>
</dbReference>
<dbReference type="Gene3D" id="3.30.1330.40">
    <property type="entry name" value="RutC-like"/>
    <property type="match status" value="1"/>
</dbReference>
<dbReference type="SUPFAM" id="SSF55298">
    <property type="entry name" value="YjgF-like"/>
    <property type="match status" value="1"/>
</dbReference>
<sequence>MATITRLRKSRRMSQIVRHGSTIHLAGQIADDCSQAIEGQSQEVFGNIDALLAEIGLTKSSIVFAQMWLSDLADFAGMNSAWEAWVDPEDPPGRATCQVGLARAGARIEILITAAAEG</sequence>
<evidence type="ECO:0000313" key="1">
    <source>
        <dbReference type="EMBL" id="KAB0265132.1"/>
    </source>
</evidence>
<dbReference type="Proteomes" id="UP000325684">
    <property type="component" value="Unassembled WGS sequence"/>
</dbReference>
<protein>
    <submittedName>
        <fullName evidence="1">RidA family protein</fullName>
    </submittedName>
</protein>
<evidence type="ECO:0000313" key="2">
    <source>
        <dbReference type="Proteomes" id="UP000325684"/>
    </source>
</evidence>
<dbReference type="CDD" id="cd06150">
    <property type="entry name" value="YjgF_YER057c_UK114_like_2"/>
    <property type="match status" value="1"/>
</dbReference>
<dbReference type="PANTHER" id="PTHR47328">
    <property type="match status" value="1"/>
</dbReference>
<proteinExistence type="predicted"/>
<dbReference type="InterPro" id="IPR035709">
    <property type="entry name" value="YoaB-like"/>
</dbReference>
<dbReference type="InterPro" id="IPR006175">
    <property type="entry name" value="YjgF/YER057c/UK114"/>
</dbReference>
<dbReference type="OrthoDB" id="9803101at2"/>
<accession>A0A5N3P5X7</accession>
<dbReference type="PANTHER" id="PTHR47328:SF1">
    <property type="entry name" value="RUTC FAMILY PROTEIN YOAB"/>
    <property type="match status" value="1"/>
</dbReference>
<dbReference type="RefSeq" id="WP_150947799.1">
    <property type="nucleotide sequence ID" value="NZ_VCMV01000042.1"/>
</dbReference>
<reference evidence="1 2" key="1">
    <citation type="journal article" date="2019" name="Microorganisms">
        <title>Genome Insights into the Novel Species Microvirga brassicacearum, a Rapeseed Endophyte with Biotechnological Potential.</title>
        <authorList>
            <person name="Jimenez-Gomez A."/>
            <person name="Saati-Santamaria Z."/>
            <person name="Igual J.M."/>
            <person name="Rivas R."/>
            <person name="Mateos P.F."/>
            <person name="Garcia-Fraile P."/>
        </authorList>
    </citation>
    <scope>NUCLEOTIDE SEQUENCE [LARGE SCALE GENOMIC DNA]</scope>
    <source>
        <strain evidence="1 2">CDVBN77</strain>
    </source>
</reference>
<keyword evidence="2" id="KW-1185">Reference proteome</keyword>
<name>A0A5N3P5X7_9HYPH</name>
<dbReference type="AlphaFoldDB" id="A0A5N3P5X7"/>
<comment type="caution">
    <text evidence="1">The sequence shown here is derived from an EMBL/GenBank/DDBJ whole genome shotgun (WGS) entry which is preliminary data.</text>
</comment>
<dbReference type="EMBL" id="VCMV01000042">
    <property type="protein sequence ID" value="KAB0265132.1"/>
    <property type="molecule type" value="Genomic_DNA"/>
</dbReference>
<organism evidence="1 2">
    <name type="scientific">Microvirga brassicacearum</name>
    <dbReference type="NCBI Taxonomy" id="2580413"/>
    <lineage>
        <taxon>Bacteria</taxon>
        <taxon>Pseudomonadati</taxon>
        <taxon>Pseudomonadota</taxon>
        <taxon>Alphaproteobacteria</taxon>
        <taxon>Hyphomicrobiales</taxon>
        <taxon>Methylobacteriaceae</taxon>
        <taxon>Microvirga</taxon>
    </lineage>
</organism>
<gene>
    <name evidence="1" type="ORF">FEZ63_20035</name>
</gene>
<dbReference type="InterPro" id="IPR035959">
    <property type="entry name" value="RutC-like_sf"/>
</dbReference>